<organism evidence="2 3">
    <name type="scientific">Desulfocapsa sulfexigens (strain DSM 10523 / SB164P1)</name>
    <dbReference type="NCBI Taxonomy" id="1167006"/>
    <lineage>
        <taxon>Bacteria</taxon>
        <taxon>Pseudomonadati</taxon>
        <taxon>Thermodesulfobacteriota</taxon>
        <taxon>Desulfobulbia</taxon>
        <taxon>Desulfobulbales</taxon>
        <taxon>Desulfocapsaceae</taxon>
        <taxon>Desulfocapsa</taxon>
    </lineage>
</organism>
<evidence type="ECO:0000259" key="1">
    <source>
        <dbReference type="Pfam" id="PF08239"/>
    </source>
</evidence>
<dbReference type="AlphaFoldDB" id="M1NHK1"/>
<dbReference type="Proteomes" id="UP000011721">
    <property type="component" value="Chromosome"/>
</dbReference>
<evidence type="ECO:0000313" key="3">
    <source>
        <dbReference type="Proteomes" id="UP000011721"/>
    </source>
</evidence>
<accession>M1NHK1</accession>
<dbReference type="EMBL" id="CP003985">
    <property type="protein sequence ID" value="AGF79079.1"/>
    <property type="molecule type" value="Genomic_DNA"/>
</dbReference>
<evidence type="ECO:0000313" key="2">
    <source>
        <dbReference type="EMBL" id="AGF79079.1"/>
    </source>
</evidence>
<dbReference type="InterPro" id="IPR003646">
    <property type="entry name" value="SH3-like_bac-type"/>
</dbReference>
<dbReference type="Pfam" id="PF08239">
    <property type="entry name" value="SH3_3"/>
    <property type="match status" value="1"/>
</dbReference>
<dbReference type="Gene3D" id="2.30.30.40">
    <property type="entry name" value="SH3 Domains"/>
    <property type="match status" value="1"/>
</dbReference>
<proteinExistence type="predicted"/>
<dbReference type="eggNOG" id="COG3103">
    <property type="taxonomic scope" value="Bacteria"/>
</dbReference>
<reference evidence="3" key="1">
    <citation type="journal article" date="2013" name="Stand. Genomic Sci.">
        <title>Complete genome sequence of Desulfocapsa sulfexigens, a marine deltaproteobacterium specialized in disproportionating inorganic sulfur compounds.</title>
        <authorList>
            <person name="Finster K.W."/>
            <person name="Kjeldsen K.U."/>
            <person name="Kube M."/>
            <person name="Reinhardt R."/>
            <person name="Mussmann M."/>
            <person name="Amann R."/>
            <person name="Schreiber L."/>
        </authorList>
    </citation>
    <scope>NUCLEOTIDE SEQUENCE [LARGE SCALE GENOMIC DNA]</scope>
    <source>
        <strain evidence="3">DSM 10523 / SB164P1</strain>
    </source>
</reference>
<dbReference type="STRING" id="1167006.UWK_02543"/>
<sequence length="139" mass="15316">MTTSQSVQVRSSQLRKSPSFLGKIISTVHYGDRLAVLETKDSWLKVDARGNQGWLHSSAMTTKEIVLKPHAGDISKAADSDEIALAGKGFNRQVEKKFRQRNANANFNMVDKMEKSSVSQEEIEAFLKAGNLHPTGGEV</sequence>
<dbReference type="KEGG" id="dsf:UWK_02543"/>
<dbReference type="RefSeq" id="WP_015404765.1">
    <property type="nucleotide sequence ID" value="NC_020304.1"/>
</dbReference>
<keyword evidence="3" id="KW-1185">Reference proteome</keyword>
<feature type="domain" description="SH3b" evidence="1">
    <location>
        <begin position="14"/>
        <end position="58"/>
    </location>
</feature>
<name>M1NHK1_DESSD</name>
<gene>
    <name evidence="2" type="ordered locus">UWK_02543</name>
</gene>
<protein>
    <submittedName>
        <fullName evidence="2">SH3 domain-containing protein</fullName>
    </submittedName>
</protein>
<dbReference type="HOGENOM" id="CLU_137994_0_0_7"/>
<dbReference type="OrthoDB" id="9813873at2"/>